<comment type="caution">
    <text evidence="4">The sequence shown here is derived from an EMBL/GenBank/DDBJ whole genome shotgun (WGS) entry which is preliminary data.</text>
</comment>
<keyword evidence="5" id="KW-1185">Reference proteome</keyword>
<dbReference type="InterPro" id="IPR042001">
    <property type="entry name" value="Sortase_F"/>
</dbReference>
<dbReference type="Pfam" id="PF24346">
    <property type="entry name" value="DUF7507"/>
    <property type="match status" value="3"/>
</dbReference>
<dbReference type="EMBL" id="WUEK01000014">
    <property type="protein sequence ID" value="MXG91668.1"/>
    <property type="molecule type" value="Genomic_DNA"/>
</dbReference>
<dbReference type="Gene3D" id="2.40.260.10">
    <property type="entry name" value="Sortase"/>
    <property type="match status" value="1"/>
</dbReference>
<dbReference type="GO" id="GO:0016787">
    <property type="term" value="F:hydrolase activity"/>
    <property type="evidence" value="ECO:0007669"/>
    <property type="project" value="UniProtKB-KW"/>
</dbReference>
<organism evidence="4 5">
    <name type="scientific">Nocardioides flavescens</name>
    <dbReference type="NCBI Taxonomy" id="2691959"/>
    <lineage>
        <taxon>Bacteria</taxon>
        <taxon>Bacillati</taxon>
        <taxon>Actinomycetota</taxon>
        <taxon>Actinomycetes</taxon>
        <taxon>Propionibacteriales</taxon>
        <taxon>Nocardioidaceae</taxon>
        <taxon>Nocardioides</taxon>
    </lineage>
</organism>
<accession>A0A6L7F0D8</accession>
<dbReference type="Pfam" id="PF04203">
    <property type="entry name" value="Sortase"/>
    <property type="match status" value="1"/>
</dbReference>
<name>A0A6L7F0D8_9ACTN</name>
<dbReference type="InterPro" id="IPR013783">
    <property type="entry name" value="Ig-like_fold"/>
</dbReference>
<dbReference type="InterPro" id="IPR047589">
    <property type="entry name" value="DUF11_rpt"/>
</dbReference>
<proteinExistence type="predicted"/>
<dbReference type="InterPro" id="IPR023365">
    <property type="entry name" value="Sortase_dom-sf"/>
</dbReference>
<dbReference type="GO" id="GO:0005975">
    <property type="term" value="P:carbohydrate metabolic process"/>
    <property type="evidence" value="ECO:0007669"/>
    <property type="project" value="UniProtKB-ARBA"/>
</dbReference>
<dbReference type="RefSeq" id="WP_160879604.1">
    <property type="nucleotide sequence ID" value="NZ_WUEK01000014.1"/>
</dbReference>
<feature type="domain" description="DUF7507" evidence="3">
    <location>
        <begin position="170"/>
        <end position="277"/>
    </location>
</feature>
<evidence type="ECO:0000313" key="4">
    <source>
        <dbReference type="EMBL" id="MXG91668.1"/>
    </source>
</evidence>
<dbReference type="NCBIfam" id="TIGR01451">
    <property type="entry name" value="B_ant_repeat"/>
    <property type="match status" value="2"/>
</dbReference>
<dbReference type="InterPro" id="IPR055354">
    <property type="entry name" value="DUF7507"/>
</dbReference>
<dbReference type="CDD" id="cd05829">
    <property type="entry name" value="Sortase_F"/>
    <property type="match status" value="1"/>
</dbReference>
<dbReference type="Gene3D" id="2.60.40.10">
    <property type="entry name" value="Immunoglobulins"/>
    <property type="match status" value="1"/>
</dbReference>
<dbReference type="PANTHER" id="PTHR34819:SF3">
    <property type="entry name" value="CELL SURFACE PROTEIN"/>
    <property type="match status" value="1"/>
</dbReference>
<gene>
    <name evidence="4" type="ORF">GRQ65_19175</name>
</gene>
<dbReference type="InterPro" id="IPR005754">
    <property type="entry name" value="Sortase"/>
</dbReference>
<dbReference type="Proteomes" id="UP000473325">
    <property type="component" value="Unassembled WGS sequence"/>
</dbReference>
<dbReference type="AlphaFoldDB" id="A0A6L7F0D8"/>
<evidence type="ECO:0000256" key="1">
    <source>
        <dbReference type="ARBA" id="ARBA00022801"/>
    </source>
</evidence>
<sequence length="742" mass="75908">MSTRALERIAGVVVGGALVASSVVVAGVVTAVPAAAAGPALTLVKTSSLLTDGGTPGKADKGDVIRYRFDVENTGDVPLDDVDIDDDQVEVDPPFLPARLAAFELPLYSVHLEPGQKQTFYGDYTVTQDDVDGSPDPIVNTATATGTTSEGGTPVVSPPSSTRTPVVDAAPKLALTKTSAITTDEVTPGKADVGDVITYTFEVENTGNVTVLGTTVSDEMEGLSATSPLSIPTLTPGQKGTFSATYTVVQDDIDQASDIWNYATARGTTPKRVPVASSPAGTPTPIARAEPAIALVKTAALTTDRGTIGTLDAGDVLTYTFTVTNTGGMAVNGVRIEDLKEGLSAVSPESVRKLPKGGTATFTATYVVTAADVASGGPIVNTAIAEGFVPPEGYVASDEASARVPLVLPRDPQPTQPALPTQPTQPTTPSAPVGPPAITSRTSVRDVVLEVDGAGQPQPVQIHDDVTLSGLVGRVAGSVASRAVPRAGEATLYGPVAKASALTCTPGKAVGTVSFSGGNGVVRTGSVTVRQPGYYVWVAKVDADAQQVGATHDCGLKAAITRVHRAPYGPIEVQTGFSGVLGDLLSRAGGRASVAATSVRVPALGMSARLSAVGLAKGRMVIPHDIRRGGWLARSAAPGEAIGSTVIAGHVSDRSDRPGAFDRLRRAAKGQLVLVRDAAGRTTRYRIATVTAQPRSRGLSGAAVSTTGSHRLVLVTCTGKVVYPDGRFHYTKNLVVVATPVG</sequence>
<feature type="domain" description="DUF7507" evidence="3">
    <location>
        <begin position="39"/>
        <end position="156"/>
    </location>
</feature>
<evidence type="ECO:0000259" key="3">
    <source>
        <dbReference type="Pfam" id="PF24346"/>
    </source>
</evidence>
<dbReference type="InterPro" id="IPR051172">
    <property type="entry name" value="Chlamydia_OmcB"/>
</dbReference>
<keyword evidence="1" id="KW-0378">Hydrolase</keyword>
<evidence type="ECO:0000256" key="2">
    <source>
        <dbReference type="SAM" id="MobiDB-lite"/>
    </source>
</evidence>
<reference evidence="4 5" key="1">
    <citation type="submission" date="2019-12" db="EMBL/GenBank/DDBJ databases">
        <authorList>
            <person name="Kun Z."/>
        </authorList>
    </citation>
    <scope>NUCLEOTIDE SEQUENCE [LARGE SCALE GENOMIC DNA]</scope>
    <source>
        <strain evidence="4 5">YIM 123512</strain>
    </source>
</reference>
<feature type="region of interest" description="Disordered" evidence="2">
    <location>
        <begin position="143"/>
        <end position="165"/>
    </location>
</feature>
<feature type="region of interest" description="Disordered" evidence="2">
    <location>
        <begin position="408"/>
        <end position="438"/>
    </location>
</feature>
<feature type="domain" description="DUF7507" evidence="3">
    <location>
        <begin position="290"/>
        <end position="394"/>
    </location>
</feature>
<dbReference type="SUPFAM" id="SSF63817">
    <property type="entry name" value="Sortase"/>
    <property type="match status" value="1"/>
</dbReference>
<dbReference type="PANTHER" id="PTHR34819">
    <property type="entry name" value="LARGE CYSTEINE-RICH PERIPLASMIC PROTEIN OMCB"/>
    <property type="match status" value="1"/>
</dbReference>
<protein>
    <submittedName>
        <fullName evidence="4">DUF11 domain-containing protein</fullName>
    </submittedName>
</protein>
<feature type="compositionally biased region" description="Low complexity" evidence="2">
    <location>
        <begin position="418"/>
        <end position="431"/>
    </location>
</feature>
<evidence type="ECO:0000313" key="5">
    <source>
        <dbReference type="Proteomes" id="UP000473325"/>
    </source>
</evidence>